<evidence type="ECO:0000313" key="2">
    <source>
        <dbReference type="Proteomes" id="UP000237441"/>
    </source>
</evidence>
<proteinExistence type="predicted"/>
<dbReference type="EMBL" id="JRHA01000006">
    <property type="protein sequence ID" value="PQK16081.1"/>
    <property type="molecule type" value="Genomic_DNA"/>
</dbReference>
<sequence length="74" mass="8222">MGKFGTVFRHDAKSCRSRERLIDENIAVTRTMIAVPFHATKILYRGQAAIDIAVFEAVEVVAFAPNCVVATQRI</sequence>
<reference evidence="1 2" key="1">
    <citation type="submission" date="2016-07" db="EMBL/GenBank/DDBJ databases">
        <title>Comparative genomics of the entomopathogenic fungus Beauveria bassiana.</title>
        <authorList>
            <person name="Valero Jimenez C.A."/>
            <person name="Zwaan B.J."/>
            <person name="Van Kan J.A."/>
            <person name="Takken W."/>
            <person name="Debets A.J."/>
            <person name="Schoustra S.E."/>
            <person name="Koenraadt C.J."/>
        </authorList>
    </citation>
    <scope>NUCLEOTIDE SEQUENCE [LARGE SCALE GENOMIC DNA]</scope>
    <source>
        <strain evidence="1 2">ARSEF 8028</strain>
    </source>
</reference>
<accession>A0A2S7YIS4</accession>
<dbReference type="Proteomes" id="UP000237441">
    <property type="component" value="Unassembled WGS sequence"/>
</dbReference>
<name>A0A2S7YIS4_BEABA</name>
<comment type="caution">
    <text evidence="1">The sequence shown here is derived from an EMBL/GenBank/DDBJ whole genome shotgun (WGS) entry which is preliminary data.</text>
</comment>
<dbReference type="AlphaFoldDB" id="A0A2S7YIS4"/>
<organism evidence="1 2">
    <name type="scientific">Beauveria bassiana</name>
    <name type="common">White muscardine disease fungus</name>
    <name type="synonym">Tritirachium shiotae</name>
    <dbReference type="NCBI Taxonomy" id="176275"/>
    <lineage>
        <taxon>Eukaryota</taxon>
        <taxon>Fungi</taxon>
        <taxon>Dikarya</taxon>
        <taxon>Ascomycota</taxon>
        <taxon>Pezizomycotina</taxon>
        <taxon>Sordariomycetes</taxon>
        <taxon>Hypocreomycetidae</taxon>
        <taxon>Hypocreales</taxon>
        <taxon>Cordycipitaceae</taxon>
        <taxon>Beauveria</taxon>
    </lineage>
</organism>
<protein>
    <submittedName>
        <fullName evidence="1">Uncharacterized protein</fullName>
    </submittedName>
</protein>
<evidence type="ECO:0000313" key="1">
    <source>
        <dbReference type="EMBL" id="PQK16081.1"/>
    </source>
</evidence>
<gene>
    <name evidence="1" type="ORF">BB8028_0006g04020</name>
</gene>